<dbReference type="GO" id="GO:0016740">
    <property type="term" value="F:transferase activity"/>
    <property type="evidence" value="ECO:0007669"/>
    <property type="project" value="UniProtKB-KW"/>
</dbReference>
<feature type="domain" description="Nucleotidyl transferase" evidence="1">
    <location>
        <begin position="4"/>
        <end position="219"/>
    </location>
</feature>
<name>A0A6N1CDB1_9PSED</name>
<gene>
    <name evidence="2" type="ORF">GN234_10455</name>
</gene>
<dbReference type="InterPro" id="IPR005835">
    <property type="entry name" value="NTP_transferase_dom"/>
</dbReference>
<evidence type="ECO:0000259" key="1">
    <source>
        <dbReference type="Pfam" id="PF00483"/>
    </source>
</evidence>
<keyword evidence="3" id="KW-1185">Reference proteome</keyword>
<dbReference type="InterPro" id="IPR050486">
    <property type="entry name" value="Mannose-1P_guanyltransferase"/>
</dbReference>
<dbReference type="Pfam" id="PF00483">
    <property type="entry name" value="NTP_transferase"/>
    <property type="match status" value="1"/>
</dbReference>
<protein>
    <submittedName>
        <fullName evidence="2">NTP transferase domain-containing protein</fullName>
    </submittedName>
</protein>
<proteinExistence type="predicted"/>
<evidence type="ECO:0000313" key="3">
    <source>
        <dbReference type="Proteomes" id="UP000509545"/>
    </source>
</evidence>
<reference evidence="2 3" key="1">
    <citation type="submission" date="2020-02" db="EMBL/GenBank/DDBJ databases">
        <authorList>
            <person name="Liang J."/>
        </authorList>
    </citation>
    <scope>NUCLEOTIDE SEQUENCE [LARGE SCALE GENOMIC DNA]</scope>
    <source>
        <strain evidence="2 3">L22-9</strain>
    </source>
</reference>
<dbReference type="Proteomes" id="UP000509545">
    <property type="component" value="Chromosome"/>
</dbReference>
<keyword evidence="2" id="KW-0808">Transferase</keyword>
<dbReference type="RefSeq" id="WP_176688424.1">
    <property type="nucleotide sequence ID" value="NZ_CP048810.1"/>
</dbReference>
<evidence type="ECO:0000313" key="2">
    <source>
        <dbReference type="EMBL" id="QKS82342.1"/>
    </source>
</evidence>
<dbReference type="PANTHER" id="PTHR22572">
    <property type="entry name" value="SUGAR-1-PHOSPHATE GUANYL TRANSFERASE"/>
    <property type="match status" value="1"/>
</dbReference>
<dbReference type="InterPro" id="IPR029044">
    <property type="entry name" value="Nucleotide-diphossugar_trans"/>
</dbReference>
<dbReference type="SUPFAM" id="SSF53448">
    <property type="entry name" value="Nucleotide-diphospho-sugar transferases"/>
    <property type="match status" value="1"/>
</dbReference>
<dbReference type="EMBL" id="CP048810">
    <property type="protein sequence ID" value="QKS82342.1"/>
    <property type="molecule type" value="Genomic_DNA"/>
</dbReference>
<accession>A0A6N1CDB1</accession>
<dbReference type="Gene3D" id="3.90.550.10">
    <property type="entry name" value="Spore Coat Polysaccharide Biosynthesis Protein SpsA, Chain A"/>
    <property type="match status" value="1"/>
</dbReference>
<dbReference type="KEGG" id="pbz:GN234_10455"/>
<sequence length="231" mass="24933">MRAYVLCGGFGTRLSAVLQGSQKAVVDIHGRPFLALVLAELKQAGITQAVLCAHYRADQLAELLPSLMAETGLDLRMVVEKQPMGTGGAILHALHQMPPEGRFLVLNADTWLDRQAYRLAMAATGDVLVGVQVEDRSRYGSLDCAEDLRLLALNEKGLSGPGRINAGVYAFAADSLQAWTVQVCSMEQDILPMLIRRQSLKVCAYTGPFIDIGTPDALNAFKSGFKEAVNS</sequence>
<dbReference type="AlphaFoldDB" id="A0A6N1CDB1"/>
<organism evidence="2 3">
    <name type="scientific">Pseudomonas bijieensis</name>
    <dbReference type="NCBI Taxonomy" id="2681983"/>
    <lineage>
        <taxon>Bacteria</taxon>
        <taxon>Pseudomonadati</taxon>
        <taxon>Pseudomonadota</taxon>
        <taxon>Gammaproteobacteria</taxon>
        <taxon>Pseudomonadales</taxon>
        <taxon>Pseudomonadaceae</taxon>
        <taxon>Pseudomonas</taxon>
    </lineage>
</organism>